<dbReference type="OrthoDB" id="9156744at2"/>
<protein>
    <submittedName>
        <fullName evidence="1">Uncharacterized protein</fullName>
    </submittedName>
</protein>
<gene>
    <name evidence="1" type="ORF">ICHIAU1_21920</name>
</gene>
<dbReference type="EMBL" id="AP022345">
    <property type="protein sequence ID" value="BBU69909.1"/>
    <property type="molecule type" value="Genomic_DNA"/>
</dbReference>
<keyword evidence="2" id="KW-1185">Reference proteome</keyword>
<organism evidence="1 2">
    <name type="scientific">Fluviibacter phosphoraccumulans</name>
    <dbReference type="NCBI Taxonomy" id="1751046"/>
    <lineage>
        <taxon>Bacteria</taxon>
        <taxon>Pseudomonadati</taxon>
        <taxon>Pseudomonadota</taxon>
        <taxon>Betaproteobacteria</taxon>
        <taxon>Rhodocyclales</taxon>
        <taxon>Fluviibacteraceae</taxon>
        <taxon>Fluviibacter</taxon>
    </lineage>
</organism>
<dbReference type="InterPro" id="IPR058548">
    <property type="entry name" value="MlaB-like_STAS"/>
</dbReference>
<proteinExistence type="predicted"/>
<dbReference type="Gene3D" id="3.30.750.24">
    <property type="entry name" value="STAS domain"/>
    <property type="match status" value="1"/>
</dbReference>
<dbReference type="Pfam" id="PF13466">
    <property type="entry name" value="STAS_2"/>
    <property type="match status" value="1"/>
</dbReference>
<dbReference type="CDD" id="cd07043">
    <property type="entry name" value="STAS_anti-anti-sigma_factors"/>
    <property type="match status" value="1"/>
</dbReference>
<dbReference type="SUPFAM" id="SSF52091">
    <property type="entry name" value="SpoIIaa-like"/>
    <property type="match status" value="1"/>
</dbReference>
<name>A0A679HUT3_9RHOO</name>
<dbReference type="RefSeq" id="WP_162049426.1">
    <property type="nucleotide sequence ID" value="NZ_AP019011.1"/>
</dbReference>
<dbReference type="InterPro" id="IPR002645">
    <property type="entry name" value="STAS_dom"/>
</dbReference>
<dbReference type="InterPro" id="IPR036513">
    <property type="entry name" value="STAS_dom_sf"/>
</dbReference>
<evidence type="ECO:0000313" key="2">
    <source>
        <dbReference type="Proteomes" id="UP000463961"/>
    </source>
</evidence>
<dbReference type="Proteomes" id="UP000463961">
    <property type="component" value="Chromosome"/>
</dbReference>
<sequence length="93" mass="10039">MTAQQQPDNAQHLKIRGDMTATEVPALLNQVSQRGPVLHVDLQEVGRVDSSALTVLLACSRSARGATVTVHHAPPALRALSDLYGLQTLFWVV</sequence>
<accession>A0A679HUT3</accession>
<dbReference type="PROSITE" id="PS50801">
    <property type="entry name" value="STAS"/>
    <property type="match status" value="1"/>
</dbReference>
<reference evidence="2" key="1">
    <citation type="submission" date="2020-01" db="EMBL/GenBank/DDBJ databases">
        <title>Phosphoaccumulans saitamaens gen. nov., sp. nov., a polyphosphate accumulating bacterium isolated from surface river water.</title>
        <authorList>
            <person name="Watanabe K."/>
            <person name="Suda W."/>
        </authorList>
    </citation>
    <scope>NUCLEOTIDE SEQUENCE [LARGE SCALE GENOMIC DNA]</scope>
    <source>
        <strain evidence="2">ICHIAU1</strain>
    </source>
</reference>
<evidence type="ECO:0000313" key="1">
    <source>
        <dbReference type="EMBL" id="BBU69909.1"/>
    </source>
</evidence>
<dbReference type="AlphaFoldDB" id="A0A679HUT3"/>